<accession>A0A0F9DXM1</accession>
<evidence type="ECO:0000256" key="9">
    <source>
        <dbReference type="ARBA" id="ARBA00022842"/>
    </source>
</evidence>
<dbReference type="EMBL" id="LAZR01027201">
    <property type="protein sequence ID" value="KKL66439.1"/>
    <property type="molecule type" value="Genomic_DNA"/>
</dbReference>
<proteinExistence type="inferred from homology"/>
<evidence type="ECO:0000256" key="8">
    <source>
        <dbReference type="ARBA" id="ARBA00022840"/>
    </source>
</evidence>
<name>A0A0F9DXM1_9ZZZZ</name>
<dbReference type="InterPro" id="IPR003442">
    <property type="entry name" value="T6A_TsaE"/>
</dbReference>
<dbReference type="PANTHER" id="PTHR33540">
    <property type="entry name" value="TRNA THREONYLCARBAMOYLADENOSINE BIOSYNTHESIS PROTEIN TSAE"/>
    <property type="match status" value="1"/>
</dbReference>
<gene>
    <name evidence="11" type="ORF">LCGC14_2144980</name>
</gene>
<dbReference type="PANTHER" id="PTHR33540:SF2">
    <property type="entry name" value="TRNA THREONYLCARBAMOYLADENOSINE BIOSYNTHESIS PROTEIN TSAE"/>
    <property type="match status" value="1"/>
</dbReference>
<evidence type="ECO:0000256" key="3">
    <source>
        <dbReference type="ARBA" id="ARBA00019010"/>
    </source>
</evidence>
<reference evidence="11" key="1">
    <citation type="journal article" date="2015" name="Nature">
        <title>Complex archaea that bridge the gap between prokaryotes and eukaryotes.</title>
        <authorList>
            <person name="Spang A."/>
            <person name="Saw J.H."/>
            <person name="Jorgensen S.L."/>
            <person name="Zaremba-Niedzwiedzka K."/>
            <person name="Martijn J."/>
            <person name="Lind A.E."/>
            <person name="van Eijk R."/>
            <person name="Schleper C."/>
            <person name="Guy L."/>
            <person name="Ettema T.J."/>
        </authorList>
    </citation>
    <scope>NUCLEOTIDE SEQUENCE</scope>
</reference>
<keyword evidence="9" id="KW-0460">Magnesium</keyword>
<keyword evidence="7" id="KW-0547">Nucleotide-binding</keyword>
<dbReference type="SUPFAM" id="SSF52540">
    <property type="entry name" value="P-loop containing nucleoside triphosphate hydrolases"/>
    <property type="match status" value="1"/>
</dbReference>
<comment type="subcellular location">
    <subcellularLocation>
        <location evidence="1">Cytoplasm</location>
    </subcellularLocation>
</comment>
<evidence type="ECO:0000256" key="10">
    <source>
        <dbReference type="ARBA" id="ARBA00032441"/>
    </source>
</evidence>
<evidence type="ECO:0000256" key="6">
    <source>
        <dbReference type="ARBA" id="ARBA00022723"/>
    </source>
</evidence>
<sequence>MTTLSFTVHLPDPAATTALAERVAAVIRPGDTILLSGPIGAGKSHFARAVIQTLMARSGRIEDVPSPTYTLVQTYTLPEAEILHSDLYRITSEDDLQELGLDEAFGQAICLVEWAERLGDLTPKDALALTFDIPDAPGRILRGTAHGGALSERWQTVFQSDTAPT</sequence>
<evidence type="ECO:0000256" key="1">
    <source>
        <dbReference type="ARBA" id="ARBA00004496"/>
    </source>
</evidence>
<evidence type="ECO:0000313" key="11">
    <source>
        <dbReference type="EMBL" id="KKL66439.1"/>
    </source>
</evidence>
<keyword evidence="8" id="KW-0067">ATP-binding</keyword>
<dbReference type="GO" id="GO:0002949">
    <property type="term" value="P:tRNA threonylcarbamoyladenosine modification"/>
    <property type="evidence" value="ECO:0007669"/>
    <property type="project" value="InterPro"/>
</dbReference>
<dbReference type="InterPro" id="IPR027417">
    <property type="entry name" value="P-loop_NTPase"/>
</dbReference>
<dbReference type="Gene3D" id="3.40.50.300">
    <property type="entry name" value="P-loop containing nucleotide triphosphate hydrolases"/>
    <property type="match status" value="1"/>
</dbReference>
<dbReference type="NCBIfam" id="TIGR00150">
    <property type="entry name" value="T6A_YjeE"/>
    <property type="match status" value="1"/>
</dbReference>
<dbReference type="GO" id="GO:0005524">
    <property type="term" value="F:ATP binding"/>
    <property type="evidence" value="ECO:0007669"/>
    <property type="project" value="UniProtKB-KW"/>
</dbReference>
<comment type="caution">
    <text evidence="11">The sequence shown here is derived from an EMBL/GenBank/DDBJ whole genome shotgun (WGS) entry which is preliminary data.</text>
</comment>
<dbReference type="Pfam" id="PF02367">
    <property type="entry name" value="TsaE"/>
    <property type="match status" value="1"/>
</dbReference>
<evidence type="ECO:0000256" key="7">
    <source>
        <dbReference type="ARBA" id="ARBA00022741"/>
    </source>
</evidence>
<keyword evidence="6" id="KW-0479">Metal-binding</keyword>
<keyword evidence="4" id="KW-0963">Cytoplasm</keyword>
<organism evidence="11">
    <name type="scientific">marine sediment metagenome</name>
    <dbReference type="NCBI Taxonomy" id="412755"/>
    <lineage>
        <taxon>unclassified sequences</taxon>
        <taxon>metagenomes</taxon>
        <taxon>ecological metagenomes</taxon>
    </lineage>
</organism>
<evidence type="ECO:0000256" key="5">
    <source>
        <dbReference type="ARBA" id="ARBA00022694"/>
    </source>
</evidence>
<evidence type="ECO:0000256" key="2">
    <source>
        <dbReference type="ARBA" id="ARBA00007599"/>
    </source>
</evidence>
<comment type="similarity">
    <text evidence="2">Belongs to the TsaE family.</text>
</comment>
<keyword evidence="5" id="KW-0819">tRNA processing</keyword>
<dbReference type="AlphaFoldDB" id="A0A0F9DXM1"/>
<protein>
    <recommendedName>
        <fullName evidence="3">tRNA threonylcarbamoyladenosine biosynthesis protein TsaE</fullName>
    </recommendedName>
    <alternativeName>
        <fullName evidence="10">t(6)A37 threonylcarbamoyladenosine biosynthesis protein TsaE</fullName>
    </alternativeName>
</protein>
<evidence type="ECO:0000256" key="4">
    <source>
        <dbReference type="ARBA" id="ARBA00022490"/>
    </source>
</evidence>
<dbReference type="GO" id="GO:0046872">
    <property type="term" value="F:metal ion binding"/>
    <property type="evidence" value="ECO:0007669"/>
    <property type="project" value="UniProtKB-KW"/>
</dbReference>
<dbReference type="GO" id="GO:0005737">
    <property type="term" value="C:cytoplasm"/>
    <property type="evidence" value="ECO:0007669"/>
    <property type="project" value="UniProtKB-SubCell"/>
</dbReference>